<evidence type="ECO:0000313" key="2">
    <source>
        <dbReference type="WBParaSite" id="jg7938"/>
    </source>
</evidence>
<evidence type="ECO:0000313" key="1">
    <source>
        <dbReference type="Proteomes" id="UP000887574"/>
    </source>
</evidence>
<protein>
    <submittedName>
        <fullName evidence="2">DUF659 domain-containing protein</fullName>
    </submittedName>
</protein>
<accession>A0A915ELA7</accession>
<reference evidence="2" key="1">
    <citation type="submission" date="2022-11" db="UniProtKB">
        <authorList>
            <consortium name="WormBaseParasite"/>
        </authorList>
    </citation>
    <scope>IDENTIFICATION</scope>
</reference>
<dbReference type="Proteomes" id="UP000887574">
    <property type="component" value="Unplaced"/>
</dbReference>
<proteinExistence type="predicted"/>
<sequence length="144" mass="16491">MSRIRQNIGDSYIWASVDETTDIKRRYVANLLVGKLDSEEQIRFLFPDVDKLISNVKKVFTKAPTRISLFRELCSNFPLPPAPILTRWGTWIEAAVYYSRNFDQIKAVINKLDEEDAISIKLSQQAFASLETAQMLAYIQSTSP</sequence>
<organism evidence="1 2">
    <name type="scientific">Ditylenchus dipsaci</name>
    <dbReference type="NCBI Taxonomy" id="166011"/>
    <lineage>
        <taxon>Eukaryota</taxon>
        <taxon>Metazoa</taxon>
        <taxon>Ecdysozoa</taxon>
        <taxon>Nematoda</taxon>
        <taxon>Chromadorea</taxon>
        <taxon>Rhabditida</taxon>
        <taxon>Tylenchina</taxon>
        <taxon>Tylenchomorpha</taxon>
        <taxon>Sphaerularioidea</taxon>
        <taxon>Anguinidae</taxon>
        <taxon>Anguininae</taxon>
        <taxon>Ditylenchus</taxon>
    </lineage>
</organism>
<dbReference type="WBParaSite" id="jg7938">
    <property type="protein sequence ID" value="jg7938"/>
    <property type="gene ID" value="jg7938"/>
</dbReference>
<name>A0A915ELA7_9BILA</name>
<keyword evidence="1" id="KW-1185">Reference proteome</keyword>
<dbReference type="AlphaFoldDB" id="A0A915ELA7"/>